<evidence type="ECO:0000313" key="2">
    <source>
        <dbReference type="Proteomes" id="UP000217250"/>
    </source>
</evidence>
<dbReference type="RefSeq" id="WP_095909206.1">
    <property type="nucleotide sequence ID" value="NZ_CP022386.1"/>
</dbReference>
<dbReference type="OrthoDB" id="10004085at2"/>
<reference evidence="2" key="1">
    <citation type="submission" date="2017-06" db="EMBL/GenBank/DDBJ databases">
        <title>Capnocytophaga spp. assemblies.</title>
        <authorList>
            <person name="Gulvik C.A."/>
        </authorList>
    </citation>
    <scope>NUCLEOTIDE SEQUENCE [LARGE SCALE GENOMIC DNA]</scope>
    <source>
        <strain evidence="2">H1496</strain>
    </source>
</reference>
<evidence type="ECO:0000313" key="1">
    <source>
        <dbReference type="EMBL" id="ATA85706.1"/>
    </source>
</evidence>
<sequence length="130" mass="14752">MTHNNHLQAFKESLKNIDREEFLKLLREIEAEPQDENELTVGEFLDLMEGKICFSDTVITGNEVPKPVFFNNSNSVLTLADNLLILADNFPNAKAITCAQEINYTYNNNNTQVEFKNNTQAELKNTIKAA</sequence>
<accession>A0A250FNX5</accession>
<gene>
    <name evidence="1" type="ORF">CGC50_00180</name>
</gene>
<name>A0A250FNX5_9FLAO</name>
<dbReference type="GeneID" id="84806983"/>
<dbReference type="Proteomes" id="UP000217250">
    <property type="component" value="Chromosome"/>
</dbReference>
<dbReference type="AlphaFoldDB" id="A0A250FNX5"/>
<organism evidence="1 2">
    <name type="scientific">Capnocytophaga gingivalis</name>
    <dbReference type="NCBI Taxonomy" id="1017"/>
    <lineage>
        <taxon>Bacteria</taxon>
        <taxon>Pseudomonadati</taxon>
        <taxon>Bacteroidota</taxon>
        <taxon>Flavobacteriia</taxon>
        <taxon>Flavobacteriales</taxon>
        <taxon>Flavobacteriaceae</taxon>
        <taxon>Capnocytophaga</taxon>
    </lineage>
</organism>
<dbReference type="KEGG" id="cgh:CGC50_00180"/>
<protein>
    <submittedName>
        <fullName evidence="1">Uncharacterized protein</fullName>
    </submittedName>
</protein>
<dbReference type="EMBL" id="CP022386">
    <property type="protein sequence ID" value="ATA85706.1"/>
    <property type="molecule type" value="Genomic_DNA"/>
</dbReference>
<proteinExistence type="predicted"/>